<proteinExistence type="predicted"/>
<protein>
    <submittedName>
        <fullName evidence="1">Uncharacterized protein</fullName>
    </submittedName>
</protein>
<gene>
    <name evidence="1" type="ORF">KP79_PYT21323</name>
</gene>
<dbReference type="EMBL" id="NEDP02005594">
    <property type="protein sequence ID" value="OWF37159.1"/>
    <property type="molecule type" value="Genomic_DNA"/>
</dbReference>
<dbReference type="AlphaFoldDB" id="A0A210PL00"/>
<sequence>MVHSVLIHVLQKPKQLKYDYASSSVCNADDDVATITLNPPAKKTDMDKCTPPPLVNTAGYLVNELLRLTGKQSTTIYLLQNKKEG</sequence>
<keyword evidence="2" id="KW-1185">Reference proteome</keyword>
<dbReference type="Proteomes" id="UP000242188">
    <property type="component" value="Unassembled WGS sequence"/>
</dbReference>
<name>A0A210PL00_MIZYE</name>
<reference evidence="1 2" key="1">
    <citation type="journal article" date="2017" name="Nat. Ecol. Evol.">
        <title>Scallop genome provides insights into evolution of bilaterian karyotype and development.</title>
        <authorList>
            <person name="Wang S."/>
            <person name="Zhang J."/>
            <person name="Jiao W."/>
            <person name="Li J."/>
            <person name="Xun X."/>
            <person name="Sun Y."/>
            <person name="Guo X."/>
            <person name="Huan P."/>
            <person name="Dong B."/>
            <person name="Zhang L."/>
            <person name="Hu X."/>
            <person name="Sun X."/>
            <person name="Wang J."/>
            <person name="Zhao C."/>
            <person name="Wang Y."/>
            <person name="Wang D."/>
            <person name="Huang X."/>
            <person name="Wang R."/>
            <person name="Lv J."/>
            <person name="Li Y."/>
            <person name="Zhang Z."/>
            <person name="Liu B."/>
            <person name="Lu W."/>
            <person name="Hui Y."/>
            <person name="Liang J."/>
            <person name="Zhou Z."/>
            <person name="Hou R."/>
            <person name="Li X."/>
            <person name="Liu Y."/>
            <person name="Li H."/>
            <person name="Ning X."/>
            <person name="Lin Y."/>
            <person name="Zhao L."/>
            <person name="Xing Q."/>
            <person name="Dou J."/>
            <person name="Li Y."/>
            <person name="Mao J."/>
            <person name="Guo H."/>
            <person name="Dou H."/>
            <person name="Li T."/>
            <person name="Mu C."/>
            <person name="Jiang W."/>
            <person name="Fu Q."/>
            <person name="Fu X."/>
            <person name="Miao Y."/>
            <person name="Liu J."/>
            <person name="Yu Q."/>
            <person name="Li R."/>
            <person name="Liao H."/>
            <person name="Li X."/>
            <person name="Kong Y."/>
            <person name="Jiang Z."/>
            <person name="Chourrout D."/>
            <person name="Li R."/>
            <person name="Bao Z."/>
        </authorList>
    </citation>
    <scope>NUCLEOTIDE SEQUENCE [LARGE SCALE GENOMIC DNA]</scope>
    <source>
        <strain evidence="1 2">PY_sf001</strain>
    </source>
</reference>
<evidence type="ECO:0000313" key="1">
    <source>
        <dbReference type="EMBL" id="OWF37159.1"/>
    </source>
</evidence>
<organism evidence="1 2">
    <name type="scientific">Mizuhopecten yessoensis</name>
    <name type="common">Japanese scallop</name>
    <name type="synonym">Patinopecten yessoensis</name>
    <dbReference type="NCBI Taxonomy" id="6573"/>
    <lineage>
        <taxon>Eukaryota</taxon>
        <taxon>Metazoa</taxon>
        <taxon>Spiralia</taxon>
        <taxon>Lophotrochozoa</taxon>
        <taxon>Mollusca</taxon>
        <taxon>Bivalvia</taxon>
        <taxon>Autobranchia</taxon>
        <taxon>Pteriomorphia</taxon>
        <taxon>Pectinida</taxon>
        <taxon>Pectinoidea</taxon>
        <taxon>Pectinidae</taxon>
        <taxon>Mizuhopecten</taxon>
    </lineage>
</organism>
<evidence type="ECO:0000313" key="2">
    <source>
        <dbReference type="Proteomes" id="UP000242188"/>
    </source>
</evidence>
<comment type="caution">
    <text evidence="1">The sequence shown here is derived from an EMBL/GenBank/DDBJ whole genome shotgun (WGS) entry which is preliminary data.</text>
</comment>
<accession>A0A210PL00</accession>